<evidence type="ECO:0000313" key="2">
    <source>
        <dbReference type="EnsemblPlants" id="PNT61230"/>
    </source>
</evidence>
<dbReference type="EnsemblPlants" id="PNT61230">
    <property type="protein sequence ID" value="PNT61230"/>
    <property type="gene ID" value="BRADI_5g12385v3"/>
</dbReference>
<accession>A0A2K2CGS1</accession>
<proteinExistence type="predicted"/>
<sequence>MAFARHQRWIGSACRVRACHCPYLPHKGQGGHPACTLEAFALFELVHITVFEHNSYRMSLYILLSLLYCTEKTKYIYLT</sequence>
<name>A0A2K2CGS1_BRADI</name>
<reference evidence="1 2" key="1">
    <citation type="journal article" date="2010" name="Nature">
        <title>Genome sequencing and analysis of the model grass Brachypodium distachyon.</title>
        <authorList>
            <consortium name="International Brachypodium Initiative"/>
        </authorList>
    </citation>
    <scope>NUCLEOTIDE SEQUENCE [LARGE SCALE GENOMIC DNA]</scope>
    <source>
        <strain evidence="1 2">Bd21</strain>
    </source>
</reference>
<organism evidence="1">
    <name type="scientific">Brachypodium distachyon</name>
    <name type="common">Purple false brome</name>
    <name type="synonym">Trachynia distachya</name>
    <dbReference type="NCBI Taxonomy" id="15368"/>
    <lineage>
        <taxon>Eukaryota</taxon>
        <taxon>Viridiplantae</taxon>
        <taxon>Streptophyta</taxon>
        <taxon>Embryophyta</taxon>
        <taxon>Tracheophyta</taxon>
        <taxon>Spermatophyta</taxon>
        <taxon>Magnoliopsida</taxon>
        <taxon>Liliopsida</taxon>
        <taxon>Poales</taxon>
        <taxon>Poaceae</taxon>
        <taxon>BOP clade</taxon>
        <taxon>Pooideae</taxon>
        <taxon>Stipodae</taxon>
        <taxon>Brachypodieae</taxon>
        <taxon>Brachypodium</taxon>
    </lineage>
</organism>
<protein>
    <submittedName>
        <fullName evidence="1 2">Uncharacterized protein</fullName>
    </submittedName>
</protein>
<gene>
    <name evidence="1" type="ORF">BRADI_5g12385v3</name>
</gene>
<reference evidence="1" key="2">
    <citation type="submission" date="2017-06" db="EMBL/GenBank/DDBJ databases">
        <title>WGS assembly of Brachypodium distachyon.</title>
        <authorList>
            <consortium name="The International Brachypodium Initiative"/>
            <person name="Lucas S."/>
            <person name="Harmon-Smith M."/>
            <person name="Lail K."/>
            <person name="Tice H."/>
            <person name="Grimwood J."/>
            <person name="Bruce D."/>
            <person name="Barry K."/>
            <person name="Shu S."/>
            <person name="Lindquist E."/>
            <person name="Wang M."/>
            <person name="Pitluck S."/>
            <person name="Vogel J.P."/>
            <person name="Garvin D.F."/>
            <person name="Mockler T.C."/>
            <person name="Schmutz J."/>
            <person name="Rokhsar D."/>
            <person name="Bevan M.W."/>
        </authorList>
    </citation>
    <scope>NUCLEOTIDE SEQUENCE</scope>
    <source>
        <strain evidence="1">Bd21</strain>
    </source>
</reference>
<evidence type="ECO:0000313" key="1">
    <source>
        <dbReference type="EMBL" id="PNT61230.1"/>
    </source>
</evidence>
<dbReference type="EMBL" id="CM000884">
    <property type="protein sequence ID" value="PNT61230.1"/>
    <property type="molecule type" value="Genomic_DNA"/>
</dbReference>
<reference evidence="2" key="3">
    <citation type="submission" date="2018-08" db="UniProtKB">
        <authorList>
            <consortium name="EnsemblPlants"/>
        </authorList>
    </citation>
    <scope>IDENTIFICATION</scope>
    <source>
        <strain evidence="2">cv. Bd21</strain>
    </source>
</reference>
<dbReference type="Proteomes" id="UP000008810">
    <property type="component" value="Chromosome 5"/>
</dbReference>
<dbReference type="Gramene" id="PNT61230">
    <property type="protein sequence ID" value="PNT61230"/>
    <property type="gene ID" value="BRADI_5g12385v3"/>
</dbReference>
<dbReference type="AlphaFoldDB" id="A0A2K2CGS1"/>
<dbReference type="InParanoid" id="A0A2K2CGS1"/>
<keyword evidence="3" id="KW-1185">Reference proteome</keyword>
<evidence type="ECO:0000313" key="3">
    <source>
        <dbReference type="Proteomes" id="UP000008810"/>
    </source>
</evidence>